<dbReference type="PANTHER" id="PTHR43877">
    <property type="entry name" value="AMINOALKYLPHOSPHONATE N-ACETYLTRANSFERASE-RELATED-RELATED"/>
    <property type="match status" value="1"/>
</dbReference>
<feature type="domain" description="N-acetyltransferase" evidence="3">
    <location>
        <begin position="9"/>
        <end position="156"/>
    </location>
</feature>
<evidence type="ECO:0000256" key="2">
    <source>
        <dbReference type="ARBA" id="ARBA00023315"/>
    </source>
</evidence>
<name>A0ABX7EYQ5_9HYPH</name>
<evidence type="ECO:0000259" key="3">
    <source>
        <dbReference type="PROSITE" id="PS51186"/>
    </source>
</evidence>
<sequence>MTEGQMLLTAVEPADQPEIQRLLDLSDAVAARLYPGAFRQSLTAARLALPSVTLFVARDAFGQALGCAALMDLSDGVVELKRMIVDPVHAGKGVGRSLLSAILQAARERGLRSVVLEVGIRNVAARRLYESLGFRDRGPFGNYRQTPIATFMQIDL</sequence>
<accession>A0ABX7EYQ5</accession>
<dbReference type="SUPFAM" id="SSF55729">
    <property type="entry name" value="Acyl-CoA N-acyltransferases (Nat)"/>
    <property type="match status" value="1"/>
</dbReference>
<dbReference type="PANTHER" id="PTHR43877:SF2">
    <property type="entry name" value="AMINOALKYLPHOSPHONATE N-ACETYLTRANSFERASE-RELATED"/>
    <property type="match status" value="1"/>
</dbReference>
<dbReference type="InterPro" id="IPR000182">
    <property type="entry name" value="GNAT_dom"/>
</dbReference>
<proteinExistence type="predicted"/>
<dbReference type="Proteomes" id="UP000596351">
    <property type="component" value="Chromosome"/>
</dbReference>
<dbReference type="Gene3D" id="3.40.630.30">
    <property type="match status" value="1"/>
</dbReference>
<dbReference type="InterPro" id="IPR050832">
    <property type="entry name" value="Bact_Acetyltransf"/>
</dbReference>
<evidence type="ECO:0000313" key="5">
    <source>
        <dbReference type="Proteomes" id="UP000596351"/>
    </source>
</evidence>
<reference evidence="4 5" key="1">
    <citation type="submission" date="2018-09" db="EMBL/GenBank/DDBJ databases">
        <title>Rhizobium sp. MAE2-X.</title>
        <authorList>
            <person name="Lee Y."/>
            <person name="Jeon C.O."/>
        </authorList>
    </citation>
    <scope>NUCLEOTIDE SEQUENCE [LARGE SCALE GENOMIC DNA]</scope>
    <source>
        <strain evidence="4 5">MAE2-X</strain>
    </source>
</reference>
<dbReference type="Pfam" id="PF00583">
    <property type="entry name" value="Acetyltransf_1"/>
    <property type="match status" value="1"/>
</dbReference>
<dbReference type="EMBL" id="CP032405">
    <property type="protein sequence ID" value="QRF52266.1"/>
    <property type="molecule type" value="Genomic_DNA"/>
</dbReference>
<gene>
    <name evidence="4" type="ORF">D4A92_12880</name>
</gene>
<dbReference type="RefSeq" id="WP_203013740.1">
    <property type="nucleotide sequence ID" value="NZ_CP032405.1"/>
</dbReference>
<evidence type="ECO:0000256" key="1">
    <source>
        <dbReference type="ARBA" id="ARBA00022679"/>
    </source>
</evidence>
<keyword evidence="1" id="KW-0808">Transferase</keyword>
<dbReference type="InterPro" id="IPR016181">
    <property type="entry name" value="Acyl_CoA_acyltransferase"/>
</dbReference>
<dbReference type="PROSITE" id="PS51186">
    <property type="entry name" value="GNAT"/>
    <property type="match status" value="1"/>
</dbReference>
<keyword evidence="5" id="KW-1185">Reference proteome</keyword>
<evidence type="ECO:0000313" key="4">
    <source>
        <dbReference type="EMBL" id="QRF52266.1"/>
    </source>
</evidence>
<keyword evidence="2" id="KW-0012">Acyltransferase</keyword>
<protein>
    <submittedName>
        <fullName evidence="4">GNAT family N-acetyltransferase</fullName>
    </submittedName>
</protein>
<organism evidence="4 5">
    <name type="scientific">Rhizobium rosettiformans</name>
    <dbReference type="NCBI Taxonomy" id="1368430"/>
    <lineage>
        <taxon>Bacteria</taxon>
        <taxon>Pseudomonadati</taxon>
        <taxon>Pseudomonadota</taxon>
        <taxon>Alphaproteobacteria</taxon>
        <taxon>Hyphomicrobiales</taxon>
        <taxon>Rhizobiaceae</taxon>
        <taxon>Rhizobium/Agrobacterium group</taxon>
        <taxon>Rhizobium</taxon>
    </lineage>
</organism>
<dbReference type="CDD" id="cd04301">
    <property type="entry name" value="NAT_SF"/>
    <property type="match status" value="1"/>
</dbReference>